<dbReference type="PANTHER" id="PTHR47356">
    <property type="entry name" value="FAD-DEPENDENT MONOOXYGENASE ASQG-RELATED"/>
    <property type="match status" value="1"/>
</dbReference>
<dbReference type="EMBL" id="JAAAIN010000084">
    <property type="protein sequence ID" value="KAG0320905.1"/>
    <property type="molecule type" value="Genomic_DNA"/>
</dbReference>
<evidence type="ECO:0000259" key="7">
    <source>
        <dbReference type="Pfam" id="PF01494"/>
    </source>
</evidence>
<keyword evidence="6" id="KW-0472">Membrane</keyword>
<dbReference type="Gene3D" id="3.50.50.60">
    <property type="entry name" value="FAD/NAD(P)-binding domain"/>
    <property type="match status" value="1"/>
</dbReference>
<organism evidence="8 9">
    <name type="scientific">Linnemannia gamsii</name>
    <dbReference type="NCBI Taxonomy" id="64522"/>
    <lineage>
        <taxon>Eukaryota</taxon>
        <taxon>Fungi</taxon>
        <taxon>Fungi incertae sedis</taxon>
        <taxon>Mucoromycota</taxon>
        <taxon>Mortierellomycotina</taxon>
        <taxon>Mortierellomycetes</taxon>
        <taxon>Mortierellales</taxon>
        <taxon>Mortierellaceae</taxon>
        <taxon>Linnemannia</taxon>
    </lineage>
</organism>
<evidence type="ECO:0000256" key="1">
    <source>
        <dbReference type="ARBA" id="ARBA00007992"/>
    </source>
</evidence>
<dbReference type="OrthoDB" id="10029326at2759"/>
<keyword evidence="6" id="KW-1133">Transmembrane helix</keyword>
<feature type="region of interest" description="Disordered" evidence="5">
    <location>
        <begin position="504"/>
        <end position="529"/>
    </location>
</feature>
<evidence type="ECO:0000313" key="8">
    <source>
        <dbReference type="EMBL" id="KAG0320905.1"/>
    </source>
</evidence>
<feature type="transmembrane region" description="Helical" evidence="6">
    <location>
        <begin position="53"/>
        <end position="73"/>
    </location>
</feature>
<gene>
    <name evidence="8" type="ORF">BGZ97_012568</name>
</gene>
<evidence type="ECO:0000256" key="6">
    <source>
        <dbReference type="SAM" id="Phobius"/>
    </source>
</evidence>
<evidence type="ECO:0000256" key="4">
    <source>
        <dbReference type="ARBA" id="ARBA00023002"/>
    </source>
</evidence>
<keyword evidence="2" id="KW-0285">Flavoprotein</keyword>
<name>A0A9P6RN04_9FUNG</name>
<dbReference type="InterPro" id="IPR050562">
    <property type="entry name" value="FAD_mOase_fung"/>
</dbReference>
<comment type="caution">
    <text evidence="8">The sequence shown here is derived from an EMBL/GenBank/DDBJ whole genome shotgun (WGS) entry which is preliminary data.</text>
</comment>
<feature type="compositionally biased region" description="Basic and acidic residues" evidence="5">
    <location>
        <begin position="504"/>
        <end position="520"/>
    </location>
</feature>
<dbReference type="PRINTS" id="PR00420">
    <property type="entry name" value="RNGMNOXGNASE"/>
</dbReference>
<dbReference type="GO" id="GO:0071949">
    <property type="term" value="F:FAD binding"/>
    <property type="evidence" value="ECO:0007669"/>
    <property type="project" value="InterPro"/>
</dbReference>
<dbReference type="PANTHER" id="PTHR47356:SF2">
    <property type="entry name" value="FAD-BINDING DOMAIN-CONTAINING PROTEIN-RELATED"/>
    <property type="match status" value="1"/>
</dbReference>
<sequence>MSPISATYVHNADAAAPIHVQVTWDSAPVKDATQEARPKAIGPQYIETQRPKVIIVGAGIAGLSLGVLLQLAGIEFRILERMTEFEHAESAIFLNGMTQKFFQQIGALDEIMSHAKMITSMVTANEDRKVEYTLEFGEQVKLFGSSGYIVPRKVLHDVLVSRIERQNIVMGKRVLTYIPGNRYVTVKCSTGDLITCDILVGADGFFSAVRQNLYVELNAKGLLPPKDSQDIALTTVRLVGQTIPLDPEEFPAIKDENCQFMRIVSDSKPYSWTYFTTATNCVCWSVTSFAERDSNRVFANTTFDYSQALSMAREVMDFPIITGGPGEPTMKDFLKYTTTSMKKIVLEEKLFKTWYHGRVVLIGNACHKINPSGGSGATNSIHDAISLANYIVSLPHWCEQKDIDHRFKAYQDERMPWIKEAFESTKLFKGMVEKNLKATMIRLYAKTMTGTVARSTMLKMNSNRPQAAFLDYVPDTGTVPSEYQHSYHFTLRILQDRALEDAEADARAQEMKDNAVRDESEATTSSKLTSKAPLTPALAAIAEASAIVTARSAASAAAAAASQSKNALETFQNTPSKAKKPIASVV</sequence>
<reference evidence="8" key="1">
    <citation type="journal article" date="2020" name="Fungal Divers.">
        <title>Resolving the Mortierellaceae phylogeny through synthesis of multi-gene phylogenetics and phylogenomics.</title>
        <authorList>
            <person name="Vandepol N."/>
            <person name="Liber J."/>
            <person name="Desiro A."/>
            <person name="Na H."/>
            <person name="Kennedy M."/>
            <person name="Barry K."/>
            <person name="Grigoriev I.V."/>
            <person name="Miller A.N."/>
            <person name="O'Donnell K."/>
            <person name="Stajich J.E."/>
            <person name="Bonito G."/>
        </authorList>
    </citation>
    <scope>NUCLEOTIDE SEQUENCE</scope>
    <source>
        <strain evidence="8">NVP60</strain>
    </source>
</reference>
<dbReference type="InterPro" id="IPR036188">
    <property type="entry name" value="FAD/NAD-bd_sf"/>
</dbReference>
<dbReference type="Pfam" id="PF01494">
    <property type="entry name" value="FAD_binding_3"/>
    <property type="match status" value="1"/>
</dbReference>
<evidence type="ECO:0000256" key="2">
    <source>
        <dbReference type="ARBA" id="ARBA00022630"/>
    </source>
</evidence>
<dbReference type="SUPFAM" id="SSF51905">
    <property type="entry name" value="FAD/NAD(P)-binding domain"/>
    <property type="match status" value="1"/>
</dbReference>
<dbReference type="InterPro" id="IPR002938">
    <property type="entry name" value="FAD-bd"/>
</dbReference>
<dbReference type="Proteomes" id="UP000823405">
    <property type="component" value="Unassembled WGS sequence"/>
</dbReference>
<keyword evidence="6" id="KW-0812">Transmembrane</keyword>
<evidence type="ECO:0000256" key="5">
    <source>
        <dbReference type="SAM" id="MobiDB-lite"/>
    </source>
</evidence>
<dbReference type="AlphaFoldDB" id="A0A9P6RN04"/>
<feature type="domain" description="FAD-binding" evidence="7">
    <location>
        <begin position="52"/>
        <end position="422"/>
    </location>
</feature>
<proteinExistence type="inferred from homology"/>
<dbReference type="GO" id="GO:0004497">
    <property type="term" value="F:monooxygenase activity"/>
    <property type="evidence" value="ECO:0007669"/>
    <property type="project" value="InterPro"/>
</dbReference>
<protein>
    <recommendedName>
        <fullName evidence="7">FAD-binding domain-containing protein</fullName>
    </recommendedName>
</protein>
<accession>A0A9P6RN04</accession>
<evidence type="ECO:0000256" key="3">
    <source>
        <dbReference type="ARBA" id="ARBA00022827"/>
    </source>
</evidence>
<comment type="similarity">
    <text evidence="1">Belongs to the paxM FAD-dependent monooxygenase family.</text>
</comment>
<feature type="region of interest" description="Disordered" evidence="5">
    <location>
        <begin position="564"/>
        <end position="586"/>
    </location>
</feature>
<keyword evidence="9" id="KW-1185">Reference proteome</keyword>
<evidence type="ECO:0000313" key="9">
    <source>
        <dbReference type="Proteomes" id="UP000823405"/>
    </source>
</evidence>
<keyword evidence="3" id="KW-0274">FAD</keyword>
<keyword evidence="4" id="KW-0560">Oxidoreductase</keyword>